<accession>A0A2I6PFH2</accession>
<evidence type="ECO:0000313" key="2">
    <source>
        <dbReference type="EMBL" id="AUM58464.1"/>
    </source>
</evidence>
<protein>
    <submittedName>
        <fullName evidence="2">Prohead core protein</fullName>
    </submittedName>
</protein>
<evidence type="ECO:0000256" key="1">
    <source>
        <dbReference type="SAM" id="MobiDB-lite"/>
    </source>
</evidence>
<proteinExistence type="predicted"/>
<name>A0A2I6PFH2_9CAUD</name>
<dbReference type="Pfam" id="PF17634">
    <property type="entry name" value="GP67"/>
    <property type="match status" value="1"/>
</dbReference>
<keyword evidence="3" id="KW-1185">Reference proteome</keyword>
<feature type="region of interest" description="Disordered" evidence="1">
    <location>
        <begin position="48"/>
        <end position="75"/>
    </location>
</feature>
<reference evidence="2 3" key="1">
    <citation type="submission" date="2017-12" db="EMBL/GenBank/DDBJ databases">
        <title>Complete genome sequence and characterization of bacteriophage phiP4-3 infecting Proteus pennea.</title>
        <authorList>
            <person name="He Y."/>
            <person name="Yang H."/>
        </authorList>
    </citation>
    <scope>NUCLEOTIDE SEQUENCE [LARGE SCALE GENOMIC DNA]</scope>
</reference>
<feature type="compositionally biased region" description="Basic and acidic residues" evidence="1">
    <location>
        <begin position="60"/>
        <end position="75"/>
    </location>
</feature>
<dbReference type="EMBL" id="MG696114">
    <property type="protein sequence ID" value="AUM58464.1"/>
    <property type="molecule type" value="Genomic_DNA"/>
</dbReference>
<evidence type="ECO:0000313" key="3">
    <source>
        <dbReference type="Proteomes" id="UP000240538"/>
    </source>
</evidence>
<sequence>MEDIIVAIKNKDLVEVKKLFSEAMKERTLGLIEAEKLKICQNIFVEGEESDKDDSDDNEKDVKDTKKDKDDKDAE</sequence>
<feature type="compositionally biased region" description="Acidic residues" evidence="1">
    <location>
        <begin position="48"/>
        <end position="59"/>
    </location>
</feature>
<dbReference type="InterPro" id="IPR035114">
    <property type="entry name" value="GP67"/>
</dbReference>
<organism evidence="2 3">
    <name type="scientific">Proteus phage phiP4-3</name>
    <dbReference type="NCBI Taxonomy" id="2065203"/>
    <lineage>
        <taxon>Viruses</taxon>
        <taxon>Duplodnaviria</taxon>
        <taxon>Heunggongvirae</taxon>
        <taxon>Uroviricota</taxon>
        <taxon>Caudoviricetes</taxon>
        <taxon>Pantevenvirales</taxon>
        <taxon>Straboviridae</taxon>
        <taxon>Bragavirus</taxon>
        <taxon>Bragavirus p43</taxon>
    </lineage>
</organism>
<dbReference type="Proteomes" id="UP000240538">
    <property type="component" value="Segment"/>
</dbReference>
<gene>
    <name evidence="2" type="ORF">phiP43_106</name>
</gene>